<evidence type="ECO:0000313" key="4">
    <source>
        <dbReference type="Proteomes" id="UP000295560"/>
    </source>
</evidence>
<proteinExistence type="predicted"/>
<feature type="domain" description="HTH merR-type" evidence="2">
    <location>
        <begin position="9"/>
        <end position="49"/>
    </location>
</feature>
<dbReference type="Pfam" id="PF13411">
    <property type="entry name" value="MerR_1"/>
    <property type="match status" value="1"/>
</dbReference>
<organism evidence="3 4">
    <name type="scientific">Pseudonocardia endophytica</name>
    <dbReference type="NCBI Taxonomy" id="401976"/>
    <lineage>
        <taxon>Bacteria</taxon>
        <taxon>Bacillati</taxon>
        <taxon>Actinomycetota</taxon>
        <taxon>Actinomycetes</taxon>
        <taxon>Pseudonocardiales</taxon>
        <taxon>Pseudonocardiaceae</taxon>
        <taxon>Pseudonocardia</taxon>
    </lineage>
</organism>
<accession>A0A4R1HI53</accession>
<sequence>MKRRLSSTPEAAARLSVSPRALNRWAQEGLVTPAFRSPGGRDYWDVDDLRTQVAALPARFSGAAGVHDGGSDRRRADRRRVR</sequence>
<feature type="region of interest" description="Disordered" evidence="1">
    <location>
        <begin position="61"/>
        <end position="82"/>
    </location>
</feature>
<keyword evidence="4" id="KW-1185">Reference proteome</keyword>
<dbReference type="Proteomes" id="UP000295560">
    <property type="component" value="Unassembled WGS sequence"/>
</dbReference>
<dbReference type="Gene3D" id="1.10.1660.10">
    <property type="match status" value="1"/>
</dbReference>
<dbReference type="GO" id="GO:0003677">
    <property type="term" value="F:DNA binding"/>
    <property type="evidence" value="ECO:0007669"/>
    <property type="project" value="InterPro"/>
</dbReference>
<reference evidence="3 4" key="1">
    <citation type="submission" date="2019-03" db="EMBL/GenBank/DDBJ databases">
        <title>Sequencing the genomes of 1000 actinobacteria strains.</title>
        <authorList>
            <person name="Klenk H.-P."/>
        </authorList>
    </citation>
    <scope>NUCLEOTIDE SEQUENCE [LARGE SCALE GENOMIC DNA]</scope>
    <source>
        <strain evidence="3 4">DSM 44969</strain>
    </source>
</reference>
<dbReference type="InterPro" id="IPR009061">
    <property type="entry name" value="DNA-bd_dom_put_sf"/>
</dbReference>
<dbReference type="RefSeq" id="WP_132429316.1">
    <property type="nucleotide sequence ID" value="NZ_SMFZ01000002.1"/>
</dbReference>
<dbReference type="InterPro" id="IPR000551">
    <property type="entry name" value="MerR-type_HTH_dom"/>
</dbReference>
<dbReference type="SUPFAM" id="SSF46955">
    <property type="entry name" value="Putative DNA-binding domain"/>
    <property type="match status" value="1"/>
</dbReference>
<evidence type="ECO:0000313" key="3">
    <source>
        <dbReference type="EMBL" id="TCK20523.1"/>
    </source>
</evidence>
<evidence type="ECO:0000259" key="2">
    <source>
        <dbReference type="Pfam" id="PF13411"/>
    </source>
</evidence>
<dbReference type="OrthoDB" id="3578889at2"/>
<name>A0A4R1HI53_PSEEN</name>
<comment type="caution">
    <text evidence="3">The sequence shown here is derived from an EMBL/GenBank/DDBJ whole genome shotgun (WGS) entry which is preliminary data.</text>
</comment>
<dbReference type="AlphaFoldDB" id="A0A4R1HI53"/>
<dbReference type="EMBL" id="SMFZ01000002">
    <property type="protein sequence ID" value="TCK20523.1"/>
    <property type="molecule type" value="Genomic_DNA"/>
</dbReference>
<evidence type="ECO:0000256" key="1">
    <source>
        <dbReference type="SAM" id="MobiDB-lite"/>
    </source>
</evidence>
<protein>
    <recommendedName>
        <fullName evidence="2">HTH merR-type domain-containing protein</fullName>
    </recommendedName>
</protein>
<dbReference type="GO" id="GO:0006355">
    <property type="term" value="P:regulation of DNA-templated transcription"/>
    <property type="evidence" value="ECO:0007669"/>
    <property type="project" value="InterPro"/>
</dbReference>
<gene>
    <name evidence="3" type="ORF">EV378_4482</name>
</gene>